<proteinExistence type="inferred from homology"/>
<keyword evidence="4" id="KW-1185">Reference proteome</keyword>
<dbReference type="Proteomes" id="UP000696280">
    <property type="component" value="Unassembled WGS sequence"/>
</dbReference>
<reference evidence="3" key="1">
    <citation type="submission" date="2021-07" db="EMBL/GenBank/DDBJ databases">
        <authorList>
            <person name="Durling M."/>
        </authorList>
    </citation>
    <scope>NUCLEOTIDE SEQUENCE</scope>
</reference>
<dbReference type="InterPro" id="IPR021765">
    <property type="entry name" value="UstYa-like"/>
</dbReference>
<feature type="region of interest" description="Disordered" evidence="2">
    <location>
        <begin position="24"/>
        <end position="43"/>
    </location>
</feature>
<sequence length="170" mass="19230">MSPPSNQPKPHLLAWNPSPYTAIPNPQSDISLPESSHSQTPPHKLRTTLPFLLHLLFFTTYSTLFFTSQRQTNNLNPLGIPYTQKIFEVNTSLKHSSANLYAGDPSEELEAAWQKLLKNSNIRIPESEIKKLGRLDQSVRFTDGSGYFAQMSVYHHLHCIVLLPLLLPLL</sequence>
<dbReference type="PANTHER" id="PTHR33365:SF7">
    <property type="entry name" value="TAT PATHWAY SIGNAL SEQUENCE"/>
    <property type="match status" value="1"/>
</dbReference>
<dbReference type="Pfam" id="PF11807">
    <property type="entry name" value="UstYa"/>
    <property type="match status" value="1"/>
</dbReference>
<evidence type="ECO:0000313" key="4">
    <source>
        <dbReference type="Proteomes" id="UP000696280"/>
    </source>
</evidence>
<protein>
    <submittedName>
        <fullName evidence="3">Uncharacterized protein</fullName>
    </submittedName>
</protein>
<accession>A0A9N9PUJ7</accession>
<feature type="compositionally biased region" description="Polar residues" evidence="2">
    <location>
        <begin position="24"/>
        <end position="41"/>
    </location>
</feature>
<name>A0A9N9PUJ7_9HELO</name>
<dbReference type="OrthoDB" id="3687641at2759"/>
<dbReference type="AlphaFoldDB" id="A0A9N9PUJ7"/>
<evidence type="ECO:0000256" key="2">
    <source>
        <dbReference type="SAM" id="MobiDB-lite"/>
    </source>
</evidence>
<comment type="caution">
    <text evidence="3">The sequence shown here is derived from an EMBL/GenBank/DDBJ whole genome shotgun (WGS) entry which is preliminary data.</text>
</comment>
<evidence type="ECO:0000313" key="3">
    <source>
        <dbReference type="EMBL" id="CAG8956270.1"/>
    </source>
</evidence>
<evidence type="ECO:0000256" key="1">
    <source>
        <dbReference type="ARBA" id="ARBA00035112"/>
    </source>
</evidence>
<gene>
    <name evidence="3" type="ORF">HYFRA_00003650</name>
</gene>
<dbReference type="EMBL" id="CAJVRL010000070">
    <property type="protein sequence ID" value="CAG8956270.1"/>
    <property type="molecule type" value="Genomic_DNA"/>
</dbReference>
<comment type="similarity">
    <text evidence="1">Belongs to the ustYa family.</text>
</comment>
<dbReference type="PANTHER" id="PTHR33365">
    <property type="entry name" value="YALI0B05434P"/>
    <property type="match status" value="1"/>
</dbReference>
<dbReference type="GO" id="GO:0043386">
    <property type="term" value="P:mycotoxin biosynthetic process"/>
    <property type="evidence" value="ECO:0007669"/>
    <property type="project" value="InterPro"/>
</dbReference>
<organism evidence="3 4">
    <name type="scientific">Hymenoscyphus fraxineus</name>
    <dbReference type="NCBI Taxonomy" id="746836"/>
    <lineage>
        <taxon>Eukaryota</taxon>
        <taxon>Fungi</taxon>
        <taxon>Dikarya</taxon>
        <taxon>Ascomycota</taxon>
        <taxon>Pezizomycotina</taxon>
        <taxon>Leotiomycetes</taxon>
        <taxon>Helotiales</taxon>
        <taxon>Helotiaceae</taxon>
        <taxon>Hymenoscyphus</taxon>
    </lineage>
</organism>